<dbReference type="PANTHER" id="PTHR44688:SF16">
    <property type="entry name" value="DNA-BINDING TRANSCRIPTIONAL ACTIVATOR DEVR_DOSR"/>
    <property type="match status" value="1"/>
</dbReference>
<dbReference type="InterPro" id="IPR036388">
    <property type="entry name" value="WH-like_DNA-bd_sf"/>
</dbReference>
<dbReference type="Pfam" id="PF03472">
    <property type="entry name" value="Autoind_bind"/>
    <property type="match status" value="1"/>
</dbReference>
<name>A0A843YJ56_9RHOB</name>
<evidence type="ECO:0000256" key="2">
    <source>
        <dbReference type="ARBA" id="ARBA00023125"/>
    </source>
</evidence>
<keyword evidence="1" id="KW-0805">Transcription regulation</keyword>
<keyword evidence="6" id="KW-1185">Reference proteome</keyword>
<keyword evidence="3" id="KW-0804">Transcription</keyword>
<dbReference type="SUPFAM" id="SSF46894">
    <property type="entry name" value="C-terminal effector domain of the bipartite response regulators"/>
    <property type="match status" value="1"/>
</dbReference>
<dbReference type="SUPFAM" id="SSF75516">
    <property type="entry name" value="Pheromone-binding domain of LuxR-like quorum-sensing transcription factors"/>
    <property type="match status" value="1"/>
</dbReference>
<protein>
    <submittedName>
        <fullName evidence="5">LuxR family transcriptional regulator</fullName>
    </submittedName>
</protein>
<reference evidence="5 6" key="1">
    <citation type="submission" date="2019-10" db="EMBL/GenBank/DDBJ databases">
        <title>Epibacterium sp. nov., isolated from seawater.</title>
        <authorList>
            <person name="Zhang X."/>
            <person name="Li N."/>
        </authorList>
    </citation>
    <scope>NUCLEOTIDE SEQUENCE [LARGE SCALE GENOMIC DNA]</scope>
    <source>
        <strain evidence="5 6">SM1979</strain>
    </source>
</reference>
<dbReference type="CDD" id="cd06170">
    <property type="entry name" value="LuxR_C_like"/>
    <property type="match status" value="1"/>
</dbReference>
<evidence type="ECO:0000256" key="1">
    <source>
        <dbReference type="ARBA" id="ARBA00023015"/>
    </source>
</evidence>
<feature type="domain" description="HTH luxR-type" evidence="4">
    <location>
        <begin position="170"/>
        <end position="235"/>
    </location>
</feature>
<organism evidence="5 6">
    <name type="scientific">Tritonibacter litoralis</name>
    <dbReference type="NCBI Taxonomy" id="2662264"/>
    <lineage>
        <taxon>Bacteria</taxon>
        <taxon>Pseudomonadati</taxon>
        <taxon>Pseudomonadota</taxon>
        <taxon>Alphaproteobacteria</taxon>
        <taxon>Rhodobacterales</taxon>
        <taxon>Paracoccaceae</taxon>
        <taxon>Tritonibacter</taxon>
    </lineage>
</organism>
<evidence type="ECO:0000259" key="4">
    <source>
        <dbReference type="PROSITE" id="PS50043"/>
    </source>
</evidence>
<dbReference type="Gene3D" id="3.30.450.80">
    <property type="entry name" value="Transcription factor LuxR-like, autoinducer-binding domain"/>
    <property type="match status" value="1"/>
</dbReference>
<keyword evidence="2" id="KW-0238">DNA-binding</keyword>
<sequence>MEKIQDLDQILDLLAATRTLPSLQQIVEKLTEYLQVDHAVYHWVDSLGDHYHFGTYPSDWVERYQSEEYVRIDPVVTGCYQSFHPVDWRRLDWSPRKVRLFLRDALAHGIGNQGYSIPIRGPSGQFAVFTISHNCDDSDWDALISNYNRELLLLAHFFNRKALEFEPGRLDTQEISLSPREIDALTLLGQGQSRAQVAQALSISEHTLRVYIESARYKLGAANTTHAIARATSYGLIVI</sequence>
<dbReference type="InterPro" id="IPR005143">
    <property type="entry name" value="TF_LuxR_autoind-bd_dom"/>
</dbReference>
<evidence type="ECO:0000313" key="6">
    <source>
        <dbReference type="Proteomes" id="UP000444174"/>
    </source>
</evidence>
<evidence type="ECO:0000313" key="5">
    <source>
        <dbReference type="EMBL" id="MQQ09189.1"/>
    </source>
</evidence>
<dbReference type="SMART" id="SM00421">
    <property type="entry name" value="HTH_LUXR"/>
    <property type="match status" value="1"/>
</dbReference>
<evidence type="ECO:0000256" key="3">
    <source>
        <dbReference type="ARBA" id="ARBA00023163"/>
    </source>
</evidence>
<dbReference type="AlphaFoldDB" id="A0A843YJ56"/>
<dbReference type="PRINTS" id="PR00038">
    <property type="entry name" value="HTHLUXR"/>
</dbReference>
<dbReference type="GO" id="GO:0003677">
    <property type="term" value="F:DNA binding"/>
    <property type="evidence" value="ECO:0007669"/>
    <property type="project" value="UniProtKB-KW"/>
</dbReference>
<dbReference type="PANTHER" id="PTHR44688">
    <property type="entry name" value="DNA-BINDING TRANSCRIPTIONAL ACTIVATOR DEVR_DOSR"/>
    <property type="match status" value="1"/>
</dbReference>
<proteinExistence type="predicted"/>
<dbReference type="InterPro" id="IPR016032">
    <property type="entry name" value="Sig_transdc_resp-reg_C-effctor"/>
</dbReference>
<dbReference type="Pfam" id="PF00196">
    <property type="entry name" value="GerE"/>
    <property type="match status" value="1"/>
</dbReference>
<dbReference type="InterPro" id="IPR036693">
    <property type="entry name" value="TF_LuxR_autoind-bd_dom_sf"/>
</dbReference>
<dbReference type="Gene3D" id="1.10.10.10">
    <property type="entry name" value="Winged helix-like DNA-binding domain superfamily/Winged helix DNA-binding domain"/>
    <property type="match status" value="1"/>
</dbReference>
<gene>
    <name evidence="5" type="ORF">GFB49_12045</name>
</gene>
<dbReference type="EMBL" id="WIBF01000007">
    <property type="protein sequence ID" value="MQQ09189.1"/>
    <property type="molecule type" value="Genomic_DNA"/>
</dbReference>
<dbReference type="Proteomes" id="UP000444174">
    <property type="component" value="Unassembled WGS sequence"/>
</dbReference>
<dbReference type="GO" id="GO:0006355">
    <property type="term" value="P:regulation of DNA-templated transcription"/>
    <property type="evidence" value="ECO:0007669"/>
    <property type="project" value="InterPro"/>
</dbReference>
<dbReference type="PROSITE" id="PS50043">
    <property type="entry name" value="HTH_LUXR_2"/>
    <property type="match status" value="1"/>
</dbReference>
<comment type="caution">
    <text evidence="5">The sequence shown here is derived from an EMBL/GenBank/DDBJ whole genome shotgun (WGS) entry which is preliminary data.</text>
</comment>
<dbReference type="InterPro" id="IPR000792">
    <property type="entry name" value="Tscrpt_reg_LuxR_C"/>
</dbReference>
<accession>A0A843YJ56</accession>